<gene>
    <name evidence="4" type="ORF">JJB74_24500</name>
</gene>
<dbReference type="Proteomes" id="UP000622890">
    <property type="component" value="Unassembled WGS sequence"/>
</dbReference>
<protein>
    <submittedName>
        <fullName evidence="4">Hsp20/alpha crystallin family protein</fullName>
    </submittedName>
</protein>
<comment type="caution">
    <text evidence="4">The sequence shown here is derived from an EMBL/GenBank/DDBJ whole genome shotgun (WGS) entry which is preliminary data.</text>
</comment>
<dbReference type="RefSeq" id="WP_200596374.1">
    <property type="nucleotide sequence ID" value="NZ_JAEPBG010000014.1"/>
</dbReference>
<dbReference type="Gene3D" id="2.60.40.790">
    <property type="match status" value="1"/>
</dbReference>
<evidence type="ECO:0000313" key="4">
    <source>
        <dbReference type="EMBL" id="MBK4737794.1"/>
    </source>
</evidence>
<dbReference type="InterPro" id="IPR002068">
    <property type="entry name" value="A-crystallin/Hsp20_dom"/>
</dbReference>
<name>A0A934SY34_9BURK</name>
<dbReference type="AlphaFoldDB" id="A0A934SY34"/>
<keyword evidence="5" id="KW-1185">Reference proteome</keyword>
<dbReference type="CDD" id="cd06464">
    <property type="entry name" value="ACD_sHsps-like"/>
    <property type="match status" value="1"/>
</dbReference>
<feature type="domain" description="SHSP" evidence="3">
    <location>
        <begin position="33"/>
        <end position="145"/>
    </location>
</feature>
<dbReference type="EMBL" id="JAEPBG010000014">
    <property type="protein sequence ID" value="MBK4737794.1"/>
    <property type="molecule type" value="Genomic_DNA"/>
</dbReference>
<dbReference type="PANTHER" id="PTHR11527">
    <property type="entry name" value="HEAT-SHOCK PROTEIN 20 FAMILY MEMBER"/>
    <property type="match status" value="1"/>
</dbReference>
<evidence type="ECO:0000259" key="3">
    <source>
        <dbReference type="PROSITE" id="PS01031"/>
    </source>
</evidence>
<evidence type="ECO:0000256" key="1">
    <source>
        <dbReference type="PROSITE-ProRule" id="PRU00285"/>
    </source>
</evidence>
<evidence type="ECO:0000256" key="2">
    <source>
        <dbReference type="RuleBase" id="RU003616"/>
    </source>
</evidence>
<accession>A0A934SY34</accession>
<reference evidence="4" key="1">
    <citation type="submission" date="2021-01" db="EMBL/GenBank/DDBJ databases">
        <title>Genome sequence of strain Noviherbaspirillum sp. DKR-6.</title>
        <authorList>
            <person name="Chaudhary D.K."/>
        </authorList>
    </citation>
    <scope>NUCLEOTIDE SEQUENCE</scope>
    <source>
        <strain evidence="4">DKR-6</strain>
    </source>
</reference>
<dbReference type="InterPro" id="IPR008978">
    <property type="entry name" value="HSP20-like_chaperone"/>
</dbReference>
<proteinExistence type="inferred from homology"/>
<sequence length="145" mass="16296">MFPNMFRGDLFSQMDRLQREMQQAFGMEPDIRGLTRGGFPAMNIGSTPQSIEIYAFVPGIDPNAVEVHLERGVLTVSGERPSDIANATQQQNLHVNERYTGRFRKVISMPDDIDPDGVSARCRDGVLHISVARRQSAQPRRINVQ</sequence>
<dbReference type="SUPFAM" id="SSF49764">
    <property type="entry name" value="HSP20-like chaperones"/>
    <property type="match status" value="1"/>
</dbReference>
<dbReference type="InterPro" id="IPR031107">
    <property type="entry name" value="Small_HSP"/>
</dbReference>
<comment type="similarity">
    <text evidence="1 2">Belongs to the small heat shock protein (HSP20) family.</text>
</comment>
<dbReference type="Pfam" id="PF00011">
    <property type="entry name" value="HSP20"/>
    <property type="match status" value="1"/>
</dbReference>
<organism evidence="4 5">
    <name type="scientific">Noviherbaspirillum pedocola</name>
    <dbReference type="NCBI Taxonomy" id="2801341"/>
    <lineage>
        <taxon>Bacteria</taxon>
        <taxon>Pseudomonadati</taxon>
        <taxon>Pseudomonadota</taxon>
        <taxon>Betaproteobacteria</taxon>
        <taxon>Burkholderiales</taxon>
        <taxon>Oxalobacteraceae</taxon>
        <taxon>Noviherbaspirillum</taxon>
    </lineage>
</organism>
<dbReference type="PROSITE" id="PS01031">
    <property type="entry name" value="SHSP"/>
    <property type="match status" value="1"/>
</dbReference>
<evidence type="ECO:0000313" key="5">
    <source>
        <dbReference type="Proteomes" id="UP000622890"/>
    </source>
</evidence>